<dbReference type="GO" id="GO:0016301">
    <property type="term" value="F:kinase activity"/>
    <property type="evidence" value="ECO:0007669"/>
    <property type="project" value="UniProtKB-KW"/>
</dbReference>
<name>A0A0E1NBE8_YEREN</name>
<evidence type="ECO:0000256" key="4">
    <source>
        <dbReference type="ARBA" id="ARBA00022597"/>
    </source>
</evidence>
<comment type="subcellular location">
    <subcellularLocation>
        <location evidence="1">Cytoplasm</location>
    </subcellularLocation>
</comment>
<dbReference type="GO" id="GO:0005737">
    <property type="term" value="C:cytoplasm"/>
    <property type="evidence" value="ECO:0007669"/>
    <property type="project" value="UniProtKB-SubCell"/>
</dbReference>
<dbReference type="NCBIfam" id="TIGR00854">
    <property type="entry name" value="pts-sorbose"/>
    <property type="match status" value="1"/>
</dbReference>
<gene>
    <name evidence="11" type="primary">sorB</name>
    <name evidence="11" type="ORF">ERS137941_00369</name>
    <name evidence="12" type="ORF">I6I39_12575</name>
</gene>
<reference evidence="11 13" key="1">
    <citation type="submission" date="2015-03" db="EMBL/GenBank/DDBJ databases">
        <authorList>
            <person name="Murphy D."/>
        </authorList>
    </citation>
    <scope>NUCLEOTIDE SEQUENCE [LARGE SCALE GENOMIC DNA]</scope>
    <source>
        <strain evidence="11 13">IP26249</strain>
    </source>
</reference>
<dbReference type="CDD" id="cd00001">
    <property type="entry name" value="PTS_IIB_man"/>
    <property type="match status" value="1"/>
</dbReference>
<evidence type="ECO:0000256" key="9">
    <source>
        <dbReference type="PIRSR" id="PIRSR618455-2"/>
    </source>
</evidence>
<keyword evidence="2" id="KW-0813">Transport</keyword>
<dbReference type="GO" id="GO:0009401">
    <property type="term" value="P:phosphoenolpyruvate-dependent sugar phosphotransferase system"/>
    <property type="evidence" value="ECO:0007669"/>
    <property type="project" value="UniProtKB-KW"/>
</dbReference>
<evidence type="ECO:0000256" key="1">
    <source>
        <dbReference type="ARBA" id="ARBA00004496"/>
    </source>
</evidence>
<accession>A0A0E1NBE8</accession>
<evidence type="ECO:0000259" key="10">
    <source>
        <dbReference type="PROSITE" id="PS51101"/>
    </source>
</evidence>
<evidence type="ECO:0000313" key="12">
    <source>
        <dbReference type="EMBL" id="QQU45829.1"/>
    </source>
</evidence>
<evidence type="ECO:0000313" key="11">
    <source>
        <dbReference type="EMBL" id="CFQ52389.1"/>
    </source>
</evidence>
<keyword evidence="7" id="KW-0418">Kinase</keyword>
<dbReference type="Proteomes" id="UP000595309">
    <property type="component" value="Chromosome"/>
</dbReference>
<keyword evidence="4 12" id="KW-0762">Sugar transport</keyword>
<dbReference type="PATRIC" id="fig|630.129.peg.856"/>
<evidence type="ECO:0000256" key="3">
    <source>
        <dbReference type="ARBA" id="ARBA00022490"/>
    </source>
</evidence>
<evidence type="ECO:0000313" key="14">
    <source>
        <dbReference type="Proteomes" id="UP000595309"/>
    </source>
</evidence>
<dbReference type="PROSITE" id="PS51101">
    <property type="entry name" value="PTS_EIIB_TYPE_4"/>
    <property type="match status" value="1"/>
</dbReference>
<dbReference type="GO" id="GO:0008982">
    <property type="term" value="F:protein-N(PI)-phosphohistidine-sugar phosphotransferase activity"/>
    <property type="evidence" value="ECO:0007669"/>
    <property type="project" value="InterPro"/>
</dbReference>
<evidence type="ECO:0000256" key="7">
    <source>
        <dbReference type="ARBA" id="ARBA00022777"/>
    </source>
</evidence>
<organism evidence="11 13">
    <name type="scientific">Yersinia enterocolitica</name>
    <dbReference type="NCBI Taxonomy" id="630"/>
    <lineage>
        <taxon>Bacteria</taxon>
        <taxon>Pseudomonadati</taxon>
        <taxon>Pseudomonadota</taxon>
        <taxon>Gammaproteobacteria</taxon>
        <taxon>Enterobacterales</taxon>
        <taxon>Yersiniaceae</taxon>
        <taxon>Yersinia</taxon>
    </lineage>
</organism>
<dbReference type="EMBL" id="CP068146">
    <property type="protein sequence ID" value="QQU45829.1"/>
    <property type="molecule type" value="Genomic_DNA"/>
</dbReference>
<feature type="active site" description="Pros-phosphohistidine intermediate; for EIIB activity" evidence="8">
    <location>
        <position position="14"/>
    </location>
</feature>
<sequence>MKINLARIDDRLIHGQVTTVWAKEAKAGRIIICSDDVYNDEIRKTLLKQAAPPGIKVNIVNIEKAVAVYHNPNYINDTVFYLFTNPTDVLRLVDQGVKIDVINIGGMAFKHGKTQLTKAVSVDQNDINAFYALAERGVHLDLRVVTSDPDVDVIKKLRELGSK</sequence>
<evidence type="ECO:0000256" key="5">
    <source>
        <dbReference type="ARBA" id="ARBA00022679"/>
    </source>
</evidence>
<dbReference type="InterPro" id="IPR018455">
    <property type="entry name" value="PTS_IIB_sorbose-sp_subgr"/>
</dbReference>
<dbReference type="EC" id="2.7.1.69" evidence="11"/>
<evidence type="ECO:0000256" key="6">
    <source>
        <dbReference type="ARBA" id="ARBA00022683"/>
    </source>
</evidence>
<dbReference type="RefSeq" id="WP_005165151.1">
    <property type="nucleotide sequence ID" value="NZ_CGBC01000052.1"/>
</dbReference>
<dbReference type="Pfam" id="PF03830">
    <property type="entry name" value="PTSIIB_sorb"/>
    <property type="match status" value="1"/>
</dbReference>
<dbReference type="KEGG" id="yet:CH48_2517"/>
<protein>
    <submittedName>
        <fullName evidence="12">PTS sugar transporter subunit IIB</fullName>
    </submittedName>
    <submittedName>
        <fullName evidence="11">Sorbose-specific PTS uptake system component</fullName>
        <ecNumber evidence="11">2.7.1.69</ecNumber>
    </submittedName>
</protein>
<dbReference type="InterPro" id="IPR036667">
    <property type="entry name" value="PTS_IIB_sorbose-sp_sf"/>
</dbReference>
<evidence type="ECO:0000313" key="13">
    <source>
        <dbReference type="Proteomes" id="UP000048841"/>
    </source>
</evidence>
<keyword evidence="6" id="KW-0598">Phosphotransferase system</keyword>
<dbReference type="GeneID" id="31410258"/>
<evidence type="ECO:0000256" key="2">
    <source>
        <dbReference type="ARBA" id="ARBA00022448"/>
    </source>
</evidence>
<dbReference type="Gene3D" id="3.40.35.10">
    <property type="entry name" value="Phosphotransferase system, sorbose subfamily IIB component"/>
    <property type="match status" value="1"/>
</dbReference>
<evidence type="ECO:0000256" key="8">
    <source>
        <dbReference type="PIRSR" id="PIRSR618455-1"/>
    </source>
</evidence>
<keyword evidence="3" id="KW-0963">Cytoplasm</keyword>
<dbReference type="EMBL" id="CGBR01000002">
    <property type="protein sequence ID" value="CFQ52389.1"/>
    <property type="molecule type" value="Genomic_DNA"/>
</dbReference>
<feature type="modified residue" description="Phosphohistidine; by EIIA" evidence="9">
    <location>
        <position position="14"/>
    </location>
</feature>
<dbReference type="AlphaFoldDB" id="A0A0E1NBE8"/>
<keyword evidence="5 11" id="KW-0808">Transferase</keyword>
<dbReference type="OMA" id="GQVITTW"/>
<dbReference type="SUPFAM" id="SSF52728">
    <property type="entry name" value="PTS IIb component"/>
    <property type="match status" value="1"/>
</dbReference>
<reference evidence="12 14" key="2">
    <citation type="submission" date="2021-01" db="EMBL/GenBank/DDBJ databases">
        <title>FDA dAtabase for Regulatory Grade micrObial Sequences (FDA-ARGOS): Supporting development and validation of Infectious Disease Dx tests.</title>
        <authorList>
            <person name="Blissenbach B."/>
            <person name="Krut O."/>
            <person name="Tallon L."/>
            <person name="Sadzewicz L."/>
            <person name="Zhao X."/>
            <person name="Boylan J."/>
            <person name="Ott S."/>
            <person name="Bowen H."/>
            <person name="Vavikolanu K."/>
            <person name="Mehta A."/>
            <person name="Aluvathingal J."/>
            <person name="Nadendla S."/>
            <person name="Yan Y."/>
            <person name="Sichtig H."/>
        </authorList>
    </citation>
    <scope>NUCLEOTIDE SEQUENCE [LARGE SCALE GENOMIC DNA]</scope>
    <source>
        <strain evidence="12 14">FDAARGOS_1082</strain>
    </source>
</reference>
<proteinExistence type="predicted"/>
<dbReference type="InterPro" id="IPR004720">
    <property type="entry name" value="PTS_IIB_sorbose-sp"/>
</dbReference>
<feature type="domain" description="PTS EIIB type-4" evidence="10">
    <location>
        <begin position="1"/>
        <end position="163"/>
    </location>
</feature>
<dbReference type="Proteomes" id="UP000048841">
    <property type="component" value="Unassembled WGS sequence"/>
</dbReference>